<evidence type="ECO:0000313" key="2">
    <source>
        <dbReference type="WBParaSite" id="PSAMB.scaffold8088size6648.g30935.t1"/>
    </source>
</evidence>
<organism evidence="1 2">
    <name type="scientific">Plectus sambesii</name>
    <dbReference type="NCBI Taxonomy" id="2011161"/>
    <lineage>
        <taxon>Eukaryota</taxon>
        <taxon>Metazoa</taxon>
        <taxon>Ecdysozoa</taxon>
        <taxon>Nematoda</taxon>
        <taxon>Chromadorea</taxon>
        <taxon>Plectida</taxon>
        <taxon>Plectina</taxon>
        <taxon>Plectoidea</taxon>
        <taxon>Plectidae</taxon>
        <taxon>Plectus</taxon>
    </lineage>
</organism>
<proteinExistence type="predicted"/>
<sequence>MTGVDSVIKRHGYRLVHSLADLLPSEASGANKCRHARRSARVLEAPSPCAASAPLTSASTSGTSGKLTPVMMICFVLPCKVHICLGPHESKVLWRVGKRRRLSRLIEQLWSPPKKTFARIIRIRQ</sequence>
<protein>
    <submittedName>
        <fullName evidence="2">Uncharacterized protein</fullName>
    </submittedName>
</protein>
<accession>A0A914XFS5</accession>
<name>A0A914XFS5_9BILA</name>
<dbReference type="WBParaSite" id="PSAMB.scaffold8088size6648.g30935.t1">
    <property type="protein sequence ID" value="PSAMB.scaffold8088size6648.g30935.t1"/>
    <property type="gene ID" value="PSAMB.scaffold8088size6648.g30935"/>
</dbReference>
<keyword evidence="1" id="KW-1185">Reference proteome</keyword>
<dbReference type="Proteomes" id="UP000887566">
    <property type="component" value="Unplaced"/>
</dbReference>
<evidence type="ECO:0000313" key="1">
    <source>
        <dbReference type="Proteomes" id="UP000887566"/>
    </source>
</evidence>
<dbReference type="AlphaFoldDB" id="A0A914XFS5"/>
<reference evidence="2" key="1">
    <citation type="submission" date="2022-11" db="UniProtKB">
        <authorList>
            <consortium name="WormBaseParasite"/>
        </authorList>
    </citation>
    <scope>IDENTIFICATION</scope>
</reference>